<evidence type="ECO:0000313" key="2">
    <source>
        <dbReference type="EMBL" id="OMP10295.1"/>
    </source>
</evidence>
<comment type="caution">
    <text evidence="3">The sequence shown here is derived from an EMBL/GenBank/DDBJ whole genome shotgun (WGS) entry which is preliminary data.</text>
</comment>
<evidence type="ECO:0000256" key="1">
    <source>
        <dbReference type="SAM" id="Phobius"/>
    </source>
</evidence>
<dbReference type="EMBL" id="AWWV01002636">
    <property type="protein sequence ID" value="OMP10301.1"/>
    <property type="molecule type" value="Genomic_DNA"/>
</dbReference>
<organism evidence="3 4">
    <name type="scientific">Corchorus capsularis</name>
    <name type="common">Jute</name>
    <dbReference type="NCBI Taxonomy" id="210143"/>
    <lineage>
        <taxon>Eukaryota</taxon>
        <taxon>Viridiplantae</taxon>
        <taxon>Streptophyta</taxon>
        <taxon>Embryophyta</taxon>
        <taxon>Tracheophyta</taxon>
        <taxon>Spermatophyta</taxon>
        <taxon>Magnoliopsida</taxon>
        <taxon>eudicotyledons</taxon>
        <taxon>Gunneridae</taxon>
        <taxon>Pentapetalae</taxon>
        <taxon>rosids</taxon>
        <taxon>malvids</taxon>
        <taxon>Malvales</taxon>
        <taxon>Malvaceae</taxon>
        <taxon>Grewioideae</taxon>
        <taxon>Apeibeae</taxon>
        <taxon>Corchorus</taxon>
    </lineage>
</organism>
<keyword evidence="1" id="KW-0472">Membrane</keyword>
<keyword evidence="4" id="KW-1185">Reference proteome</keyword>
<feature type="transmembrane region" description="Helical" evidence="1">
    <location>
        <begin position="12"/>
        <end position="29"/>
    </location>
</feature>
<evidence type="ECO:0000313" key="3">
    <source>
        <dbReference type="EMBL" id="OMP10301.1"/>
    </source>
</evidence>
<keyword evidence="1" id="KW-0812">Transmembrane</keyword>
<gene>
    <name evidence="3" type="ORF">CCACVL1_00998</name>
    <name evidence="2" type="ORF">CCACVL1_01000</name>
</gene>
<dbReference type="AlphaFoldDB" id="A0A1R3KT74"/>
<dbReference type="Gramene" id="OMP10295">
    <property type="protein sequence ID" value="OMP10295"/>
    <property type="gene ID" value="CCACVL1_01000"/>
</dbReference>
<dbReference type="EMBL" id="AWWV01002638">
    <property type="protein sequence ID" value="OMP10295.1"/>
    <property type="molecule type" value="Genomic_DNA"/>
</dbReference>
<dbReference type="Gramene" id="OMP10301">
    <property type="protein sequence ID" value="OMP10301"/>
    <property type="gene ID" value="CCACVL1_00998"/>
</dbReference>
<name>A0A1R3KT74_COCAP</name>
<accession>A0A1R3KT74</accession>
<protein>
    <submittedName>
        <fullName evidence="3">Uncharacterized protein</fullName>
    </submittedName>
</protein>
<keyword evidence="1" id="KW-1133">Transmembrane helix</keyword>
<evidence type="ECO:0000313" key="4">
    <source>
        <dbReference type="Proteomes" id="UP000188268"/>
    </source>
</evidence>
<reference evidence="3 4" key="1">
    <citation type="submission" date="2013-09" db="EMBL/GenBank/DDBJ databases">
        <title>Corchorus capsularis genome sequencing.</title>
        <authorList>
            <person name="Alam M."/>
            <person name="Haque M.S."/>
            <person name="Islam M.S."/>
            <person name="Emdad E.M."/>
            <person name="Islam M.M."/>
            <person name="Ahmed B."/>
            <person name="Halim A."/>
            <person name="Hossen Q.M.M."/>
            <person name="Hossain M.Z."/>
            <person name="Ahmed R."/>
            <person name="Khan M.M."/>
            <person name="Islam R."/>
            <person name="Rashid M.M."/>
            <person name="Khan S.A."/>
            <person name="Rahman M.S."/>
            <person name="Alam M."/>
        </authorList>
    </citation>
    <scope>NUCLEOTIDE SEQUENCE [LARGE SCALE GENOMIC DNA]</scope>
    <source>
        <strain evidence="4">cv. CVL-1</strain>
        <tissue evidence="3">Whole seedling</tissue>
    </source>
</reference>
<dbReference type="Proteomes" id="UP000188268">
    <property type="component" value="Unassembled WGS sequence"/>
</dbReference>
<sequence>KNSSCETMPFELAHLSSGFHFLLIFLFHNPHSNARIRFQLTFFSEDDFSAFEIDGDT</sequence>
<feature type="non-terminal residue" evidence="3">
    <location>
        <position position="1"/>
    </location>
</feature>
<proteinExistence type="predicted"/>